<sequence>MASPGGSDEAPKGQDPQPSSSSPSSSSSSISRDSNMASKLQKAASLTIQLLQEITDNFSEMRKIGQGAYGTVYKGVHDNGEEIAVKLLHNSIQGTDDEQFKREFENLMRLEHHNIVRLVGYCYETHHKPMMYKGETIYAEETNRALCFEYMRNGSLQMHISEECDGLDWHTRYKIIKGTCEGLKYLHEGFNEPIYHMDLKPGNILLDENMIPKLADFGLSKLYDGEQTMITQTLMGTIGYLPPEYLFEHLVSKKLDIFSLGVVMTKIIAGPRGPTRRADMTYQEFIDQVHENWRKRLQESWLASQPLEAYCQQVNICTEIALGCMENDRNKRPSIVEIINDLNETETAIGNELKNDQGHRWRRLDLAHTEAPSNQITKRVAVAQGTERASRATRFNWEYTLAQLAAATNGFALEAKIGQGSFGTVYRGKLLDGREVAIKRGESSGPMARRFQHNENAFWSEVDFLSRLHHKHLVGLVGYCMENDERLLVYDYMKNGALYDHLHPKSVIFDDSSSSPMLLSWKIRIKILLDASRGIEYLHTYAVPTIIHRDIKSSNILLDGSWVARVSDFGLSLMGPPESDDSSGAGAAVQQHLSMKVAGTVGYMDPEYYGLHHLTVKSDVYGFGVVMLEVLTGKRAIFKEAQGGKPMSVVDYAQPSIVAGELGKVLDGRAPEPTTDEAEAVELVAYTAVHCVRLEGKDRPVMADIVANLEAAFALCNGCK</sequence>
<dbReference type="Proteomes" id="UP001732700">
    <property type="component" value="Chromosome 7A"/>
</dbReference>
<organism evidence="1 2">
    <name type="scientific">Avena sativa</name>
    <name type="common">Oat</name>
    <dbReference type="NCBI Taxonomy" id="4498"/>
    <lineage>
        <taxon>Eukaryota</taxon>
        <taxon>Viridiplantae</taxon>
        <taxon>Streptophyta</taxon>
        <taxon>Embryophyta</taxon>
        <taxon>Tracheophyta</taxon>
        <taxon>Spermatophyta</taxon>
        <taxon>Magnoliopsida</taxon>
        <taxon>Liliopsida</taxon>
        <taxon>Poales</taxon>
        <taxon>Poaceae</taxon>
        <taxon>BOP clade</taxon>
        <taxon>Pooideae</taxon>
        <taxon>Poodae</taxon>
        <taxon>Poeae</taxon>
        <taxon>Poeae Chloroplast Group 1 (Aveneae type)</taxon>
        <taxon>Aveninae</taxon>
        <taxon>Avena</taxon>
    </lineage>
</organism>
<reference evidence="1" key="1">
    <citation type="submission" date="2021-05" db="EMBL/GenBank/DDBJ databases">
        <authorList>
            <person name="Scholz U."/>
            <person name="Mascher M."/>
            <person name="Fiebig A."/>
        </authorList>
    </citation>
    <scope>NUCLEOTIDE SEQUENCE [LARGE SCALE GENOMIC DNA]</scope>
</reference>
<evidence type="ECO:0000313" key="1">
    <source>
        <dbReference type="EnsemblPlants" id="AVESA.00010b.r2.7AG1192880.1.CDS"/>
    </source>
</evidence>
<name>A0ACD5ZML8_AVESA</name>
<reference evidence="1" key="2">
    <citation type="submission" date="2025-09" db="UniProtKB">
        <authorList>
            <consortium name="EnsemblPlants"/>
        </authorList>
    </citation>
    <scope>IDENTIFICATION</scope>
</reference>
<protein>
    <submittedName>
        <fullName evidence="1">Uncharacterized protein</fullName>
    </submittedName>
</protein>
<accession>A0ACD5ZML8</accession>
<dbReference type="EnsemblPlants" id="AVESA.00010b.r2.7AG1192880.1">
    <property type="protein sequence ID" value="AVESA.00010b.r2.7AG1192880.1.CDS"/>
    <property type="gene ID" value="AVESA.00010b.r2.7AG1192880"/>
</dbReference>
<keyword evidence="2" id="KW-1185">Reference proteome</keyword>
<proteinExistence type="predicted"/>
<evidence type="ECO:0000313" key="2">
    <source>
        <dbReference type="Proteomes" id="UP001732700"/>
    </source>
</evidence>